<dbReference type="PANTHER" id="PTHR43646:SF2">
    <property type="entry name" value="GLYCOSYLTRANSFERASE 2-LIKE DOMAIN-CONTAINING PROTEIN"/>
    <property type="match status" value="1"/>
</dbReference>
<comment type="function">
    <text evidence="6">Catalyzes the glycosylation of 4,4'-diaponeurosporenoate, i.e. the esterification of glucose at the C1'' position with the carboxyl group of 4,4'-diaponeurosporenic acid, to form glycosyl-4,4'-diaponeurosporenoate. This is a step in the biosynthesis of staphyloxanthin, an orange pigment present in most staphylococci strains.</text>
</comment>
<evidence type="ECO:0000256" key="3">
    <source>
        <dbReference type="ARBA" id="ARBA00022676"/>
    </source>
</evidence>
<evidence type="ECO:0000313" key="13">
    <source>
        <dbReference type="Proteomes" id="UP000502706"/>
    </source>
</evidence>
<keyword evidence="3" id="KW-0328">Glycosyltransferase</keyword>
<dbReference type="EMBL" id="CP045121">
    <property type="protein sequence ID" value="QIN77921.1"/>
    <property type="molecule type" value="Genomic_DNA"/>
</dbReference>
<evidence type="ECO:0000256" key="6">
    <source>
        <dbReference type="ARBA" id="ARBA00037281"/>
    </source>
</evidence>
<comment type="subcellular location">
    <subcellularLocation>
        <location evidence="1">Cell membrane</location>
    </subcellularLocation>
</comment>
<dbReference type="Pfam" id="PF00535">
    <property type="entry name" value="Glycos_transf_2"/>
    <property type="match status" value="1"/>
</dbReference>
<dbReference type="Gene3D" id="3.90.550.10">
    <property type="entry name" value="Spore Coat Polysaccharide Biosynthesis Protein SpsA, Chain A"/>
    <property type="match status" value="1"/>
</dbReference>
<keyword evidence="5" id="KW-0472">Membrane</keyword>
<keyword evidence="4 12" id="KW-0808">Transferase</keyword>
<dbReference type="AlphaFoldDB" id="A0A6G8PUT8"/>
<dbReference type="KEGG" id="rmar:GBA65_04625"/>
<evidence type="ECO:0000256" key="4">
    <source>
        <dbReference type="ARBA" id="ARBA00022679"/>
    </source>
</evidence>
<organism evidence="12 13">
    <name type="scientific">Rubrobacter marinus</name>
    <dbReference type="NCBI Taxonomy" id="2653852"/>
    <lineage>
        <taxon>Bacteria</taxon>
        <taxon>Bacillati</taxon>
        <taxon>Actinomycetota</taxon>
        <taxon>Rubrobacteria</taxon>
        <taxon>Rubrobacterales</taxon>
        <taxon>Rubrobacteraceae</taxon>
        <taxon>Rubrobacter</taxon>
    </lineage>
</organism>
<dbReference type="InterPro" id="IPR001173">
    <property type="entry name" value="Glyco_trans_2-like"/>
</dbReference>
<sequence>MRVSVVVPALNEEAHLGGLLSDLAAQTRPGDEVFVVDAGSRDGTAEIASRFPFVTLLEGRPPVAKGRNLGGFSASGEVLVFLDADVRLKEGFLEGLVGEFEGRGLAVACPRYVPRTAPRHRYAPCTRSLTRCSSRASTLSPRGRGTASSCGAASSRRAGASTPSSSSTT</sequence>
<dbReference type="PANTHER" id="PTHR43646">
    <property type="entry name" value="GLYCOSYLTRANSFERASE"/>
    <property type="match status" value="1"/>
</dbReference>
<accession>A0A6G8PUT8</accession>
<feature type="compositionally biased region" description="Low complexity" evidence="10">
    <location>
        <begin position="142"/>
        <end position="169"/>
    </location>
</feature>
<dbReference type="GO" id="GO:0005886">
    <property type="term" value="C:plasma membrane"/>
    <property type="evidence" value="ECO:0007669"/>
    <property type="project" value="UniProtKB-SubCell"/>
</dbReference>
<evidence type="ECO:0000256" key="10">
    <source>
        <dbReference type="SAM" id="MobiDB-lite"/>
    </source>
</evidence>
<evidence type="ECO:0000256" key="2">
    <source>
        <dbReference type="ARBA" id="ARBA00022475"/>
    </source>
</evidence>
<comment type="pathway">
    <text evidence="7">Carotenoid biosynthesis; staphyloxanthin biosynthesis; staphyloxanthin from farnesyl diphosphate: step 4/5.</text>
</comment>
<dbReference type="Proteomes" id="UP000502706">
    <property type="component" value="Chromosome"/>
</dbReference>
<proteinExistence type="inferred from homology"/>
<protein>
    <recommendedName>
        <fullName evidence="9">4,4'-diaponeurosporenoate glycosyltransferase</fullName>
    </recommendedName>
</protein>
<evidence type="ECO:0000259" key="11">
    <source>
        <dbReference type="Pfam" id="PF00535"/>
    </source>
</evidence>
<evidence type="ECO:0000256" key="5">
    <source>
        <dbReference type="ARBA" id="ARBA00023136"/>
    </source>
</evidence>
<comment type="similarity">
    <text evidence="8">Belongs to the glycosyltransferase 2 family. CrtQ subfamily.</text>
</comment>
<dbReference type="SUPFAM" id="SSF53448">
    <property type="entry name" value="Nucleotide-diphospho-sugar transferases"/>
    <property type="match status" value="1"/>
</dbReference>
<dbReference type="RefSeq" id="WP_166395599.1">
    <property type="nucleotide sequence ID" value="NZ_CP045121.1"/>
</dbReference>
<gene>
    <name evidence="12" type="ORF">GBA65_04625</name>
</gene>
<feature type="domain" description="Glycosyltransferase 2-like" evidence="11">
    <location>
        <begin position="4"/>
        <end position="128"/>
    </location>
</feature>
<evidence type="ECO:0000313" key="12">
    <source>
        <dbReference type="EMBL" id="QIN77921.1"/>
    </source>
</evidence>
<feature type="region of interest" description="Disordered" evidence="10">
    <location>
        <begin position="134"/>
        <end position="169"/>
    </location>
</feature>
<dbReference type="InterPro" id="IPR029044">
    <property type="entry name" value="Nucleotide-diphossugar_trans"/>
</dbReference>
<evidence type="ECO:0000256" key="8">
    <source>
        <dbReference type="ARBA" id="ARBA00038120"/>
    </source>
</evidence>
<keyword evidence="13" id="KW-1185">Reference proteome</keyword>
<reference evidence="12 13" key="1">
    <citation type="submission" date="2019-10" db="EMBL/GenBank/DDBJ databases">
        <title>Rubrobacter sp nov SCSIO 52915 isolated from a deep-sea sediment in the South China Sea.</title>
        <authorList>
            <person name="Chen R.W."/>
        </authorList>
    </citation>
    <scope>NUCLEOTIDE SEQUENCE [LARGE SCALE GENOMIC DNA]</scope>
    <source>
        <strain evidence="12 13">SCSIO 52915</strain>
    </source>
</reference>
<evidence type="ECO:0000256" key="1">
    <source>
        <dbReference type="ARBA" id="ARBA00004236"/>
    </source>
</evidence>
<name>A0A6G8PUT8_9ACTN</name>
<dbReference type="GO" id="GO:0016757">
    <property type="term" value="F:glycosyltransferase activity"/>
    <property type="evidence" value="ECO:0007669"/>
    <property type="project" value="UniProtKB-KW"/>
</dbReference>
<evidence type="ECO:0000256" key="7">
    <source>
        <dbReference type="ARBA" id="ARBA00037904"/>
    </source>
</evidence>
<evidence type="ECO:0000256" key="9">
    <source>
        <dbReference type="ARBA" id="ARBA00040345"/>
    </source>
</evidence>
<keyword evidence="2" id="KW-1003">Cell membrane</keyword>